<dbReference type="Proteomes" id="UP001560573">
    <property type="component" value="Unassembled WGS sequence"/>
</dbReference>
<evidence type="ECO:0000313" key="2">
    <source>
        <dbReference type="EMBL" id="MEX6688172.1"/>
    </source>
</evidence>
<evidence type="ECO:0000313" key="3">
    <source>
        <dbReference type="Proteomes" id="UP001560573"/>
    </source>
</evidence>
<dbReference type="Pfam" id="PF14065">
    <property type="entry name" value="Pvc16_N"/>
    <property type="match status" value="1"/>
</dbReference>
<reference evidence="2 3" key="1">
    <citation type="submission" date="2023-07" db="EMBL/GenBank/DDBJ databases">
        <authorList>
            <person name="Lian W.-H."/>
        </authorList>
    </citation>
    <scope>NUCLEOTIDE SEQUENCE [LARGE SCALE GENOMIC DNA]</scope>
    <source>
        <strain evidence="2 3">SYSU DXS3180</strain>
    </source>
</reference>
<dbReference type="EMBL" id="JAULBC010000003">
    <property type="protein sequence ID" value="MEX6688172.1"/>
    <property type="molecule type" value="Genomic_DNA"/>
</dbReference>
<feature type="domain" description="Pvc16 N-terminal" evidence="1">
    <location>
        <begin position="10"/>
        <end position="210"/>
    </location>
</feature>
<comment type="caution">
    <text evidence="2">The sequence shown here is derived from an EMBL/GenBank/DDBJ whole genome shotgun (WGS) entry which is preliminary data.</text>
</comment>
<dbReference type="InterPro" id="IPR025351">
    <property type="entry name" value="Pvc16_N"/>
</dbReference>
<evidence type="ECO:0000259" key="1">
    <source>
        <dbReference type="Pfam" id="PF14065"/>
    </source>
</evidence>
<dbReference type="RefSeq" id="WP_369329580.1">
    <property type="nucleotide sequence ID" value="NZ_JAULBC010000003.1"/>
</dbReference>
<sequence length="436" mass="46500">MSTALAIAGVTQVLKDLLNDGVINNITTAVGAAVTVTSLPPDRIDTAGEGTQLNLYMYQATPNQGWRNEGFPSFNTNGHRISNPPLALDLHYLLSAYTSGPQLHTEILLGYGMQLFHENPVLSRDAINKSLTPPDDVNLSSLPPTLQALASTGLADQVEMLKITPELLNAEEMSKLWTAFGAKYRPTAAYRVTVVLIQSTRPTKTALPVQDRRVYVVPFNQPIIENIISIPTPPEPTLPNQLIFSSSTLVLEGRRLFDENLKVVVGGNEITPADDDVTDTTIQLALPAGLKAGMQGVQVIHPIPMGIDQPQKLHNGQASPMQSFILSPFVTADGTASGSTIGGFFGGNIQVKVKPGIVNKQNVRLLLNGLTPTTGSYVFEVEKMTVAGPPAETINIPVAGVASGGYLMRLQVDGAESQLVADPGTGVYKSPKVIVP</sequence>
<protein>
    <submittedName>
        <fullName evidence="2">DUF4255 domain-containing protein</fullName>
    </submittedName>
</protein>
<keyword evidence="3" id="KW-1185">Reference proteome</keyword>
<gene>
    <name evidence="2" type="ORF">QTN47_11735</name>
</gene>
<accession>A0ABV3ZE67</accession>
<proteinExistence type="predicted"/>
<organism evidence="2 3">
    <name type="scientific">Danxiaibacter flavus</name>
    <dbReference type="NCBI Taxonomy" id="3049108"/>
    <lineage>
        <taxon>Bacteria</taxon>
        <taxon>Pseudomonadati</taxon>
        <taxon>Bacteroidota</taxon>
        <taxon>Chitinophagia</taxon>
        <taxon>Chitinophagales</taxon>
        <taxon>Chitinophagaceae</taxon>
        <taxon>Danxiaibacter</taxon>
    </lineage>
</organism>
<name>A0ABV3ZE67_9BACT</name>